<protein>
    <submittedName>
        <fullName evidence="2">Uncharacterized protein</fullName>
    </submittedName>
</protein>
<keyword evidence="1" id="KW-0732">Signal</keyword>
<dbReference type="EMBL" id="OOIN01000017">
    <property type="protein sequence ID" value="SPO27310.1"/>
    <property type="molecule type" value="Genomic_DNA"/>
</dbReference>
<accession>A0A5C3EAU7</accession>
<gene>
    <name evidence="2" type="ORF">UTRI_10427</name>
</gene>
<sequence length="176" mass="19654">MRVFNFRTVKFLFVAFTTLAGSPFAFASGPELSELEQQMYSKAREIYANVPAEANIEFQEGQDLKFYEAQFPELRTKLHEGVRGGPAILVGQHESPAVPKTNFYATVIFPRTRLGSSIGLPASPGNPFDRTAFAFWKHQGDEIKLLRMDTALQTGAKYNARPLVSLIPLNEVTKIL</sequence>
<organism evidence="2 3">
    <name type="scientific">Ustilago trichophora</name>
    <dbReference type="NCBI Taxonomy" id="86804"/>
    <lineage>
        <taxon>Eukaryota</taxon>
        <taxon>Fungi</taxon>
        <taxon>Dikarya</taxon>
        <taxon>Basidiomycota</taxon>
        <taxon>Ustilaginomycotina</taxon>
        <taxon>Ustilaginomycetes</taxon>
        <taxon>Ustilaginales</taxon>
        <taxon>Ustilaginaceae</taxon>
        <taxon>Ustilago</taxon>
    </lineage>
</organism>
<name>A0A5C3EAU7_9BASI</name>
<dbReference type="AlphaFoldDB" id="A0A5C3EAU7"/>
<reference evidence="2 3" key="1">
    <citation type="submission" date="2018-03" db="EMBL/GenBank/DDBJ databases">
        <authorList>
            <person name="Guldener U."/>
        </authorList>
    </citation>
    <scope>NUCLEOTIDE SEQUENCE [LARGE SCALE GENOMIC DNA]</scope>
    <source>
        <strain evidence="2 3">NBRC100155</strain>
    </source>
</reference>
<keyword evidence="3" id="KW-1185">Reference proteome</keyword>
<feature type="chain" id="PRO_5022808619" evidence="1">
    <location>
        <begin position="28"/>
        <end position="176"/>
    </location>
</feature>
<dbReference type="Proteomes" id="UP000324022">
    <property type="component" value="Unassembled WGS sequence"/>
</dbReference>
<feature type="signal peptide" evidence="1">
    <location>
        <begin position="1"/>
        <end position="27"/>
    </location>
</feature>
<evidence type="ECO:0000313" key="2">
    <source>
        <dbReference type="EMBL" id="SPO27310.1"/>
    </source>
</evidence>
<evidence type="ECO:0000313" key="3">
    <source>
        <dbReference type="Proteomes" id="UP000324022"/>
    </source>
</evidence>
<evidence type="ECO:0000256" key="1">
    <source>
        <dbReference type="SAM" id="SignalP"/>
    </source>
</evidence>
<proteinExistence type="predicted"/>